<dbReference type="PANTHER" id="PTHR43563:SF1">
    <property type="entry name" value="AMINE OXIDASE [FLAVIN-CONTAINING] B"/>
    <property type="match status" value="1"/>
</dbReference>
<proteinExistence type="predicted"/>
<organism evidence="2 3">
    <name type="scientific">Shewanella youngdeokensis</name>
    <dbReference type="NCBI Taxonomy" id="2999068"/>
    <lineage>
        <taxon>Bacteria</taxon>
        <taxon>Pseudomonadati</taxon>
        <taxon>Pseudomonadota</taxon>
        <taxon>Gammaproteobacteria</taxon>
        <taxon>Alteromonadales</taxon>
        <taxon>Shewanellaceae</taxon>
        <taxon>Shewanella</taxon>
    </lineage>
</organism>
<protein>
    <submittedName>
        <fullName evidence="2">NAD(P)-binding protein</fullName>
    </submittedName>
</protein>
<dbReference type="Proteomes" id="UP001529491">
    <property type="component" value="Chromosome"/>
</dbReference>
<dbReference type="InterPro" id="IPR023375">
    <property type="entry name" value="ADC_dom_sf"/>
</dbReference>
<dbReference type="Pfam" id="PF13450">
    <property type="entry name" value="NAD_binding_8"/>
    <property type="match status" value="1"/>
</dbReference>
<dbReference type="InterPro" id="IPR036188">
    <property type="entry name" value="FAD/NAD-bd_sf"/>
</dbReference>
<name>A0ABZ0JWB8_9GAMM</name>
<sequence length="1060" mass="120248">MDALRPDFIYPPGSMLMHSPLILSKADMYGFFLKGKMVNLQKSIDTCLNQVAGSAMYFKVLSPYVLTSFTRVDKAYSAYPEDRDKGWIQETDIVTWVMVGRQNHRDSDEISHVYFYPLHIFVNDAMALINGRELYGYPKYMCEHQMPEAGEPLTKLSLSAKSFKVFTAATELAYHPLLTVNCEVRPEQQLSSFEAISQTWDLFKAQTDFIPDLDKLGEEQLFGLLFKPAIDQVFLKQLPDSAGEKAVYQAIIAAPAKVRKVNSVSLLNNDLLATVFDNASFSFKDSLGLELGEQNVFLPYHINFDFEVPQGEVLVDNSIIKKEKIAILGGGVAAITAAVCLTEQPGWQNRYDIDIYQMGWRIGGKGASGRNAEKAQRIEEHGLHIWFGFYQNAFNLMRKAYAELDRPAGAPLATFLEAFKPHNFIVLQEDVGGESDSWPIQFPQRSGLPGDGTEVLTLWKVVKAAFSWIRHWITEMDNLLDKQDLQAKESAKPLHWFSREWFEQLNDKIEDSIEDAKEDMSSLTEKLECHFNQMIGRECEGHTHNTKDDGGFVESAVDAFRARLQERFVHKLESNDELRRLYIGADLGLTILKGMFVDDVFKQGFDAINDYDYREWLIKHGANQTFTVNSAPVRGFYDLVFAYEKGDFGKPNLEAGTIIRSMLRIALCYQGGVMWEMQAGMGDTVFTPYYEVLKRRGVNFHFFNKVDNLECRNASIEAIEITEQVALKAGLPCYSPLVDVKGLDCWPSQPKYSQLEPEQAQLIQDHDINLEHFWSRWDEVYQQHFGRALPKKRLVKGKDFDKVIFGLSIGSVPHVASEVMAQSEALRLSVEKVKTVATQAYQLWLNQDLTDMGWPIQPDNGEEPVLSAFTEPYDTWASLTHLIDKEDWSGVQPKNASYFCSALPVEQYPPASETDFIERKYQQAKQGAINQLNNEIYKLWDNVPTPIITTDGEVSGQFPWHWLHQQSESPEKNSHGEGRFDSQYWRANVDPSERYVMSVAGSTQYRIDTDGCGINNLFVTGDWIKTGINASCVEAATMAGMQTSRAICGFPEVIKGEEDF</sequence>
<feature type="coiled-coil region" evidence="1">
    <location>
        <begin position="499"/>
        <end position="533"/>
    </location>
</feature>
<evidence type="ECO:0000313" key="3">
    <source>
        <dbReference type="Proteomes" id="UP001529491"/>
    </source>
</evidence>
<dbReference type="Gene3D" id="2.40.400.10">
    <property type="entry name" value="Acetoacetate decarboxylase-like"/>
    <property type="match status" value="1"/>
</dbReference>
<dbReference type="Gene3D" id="3.50.50.60">
    <property type="entry name" value="FAD/NAD(P)-binding domain"/>
    <property type="match status" value="1"/>
</dbReference>
<dbReference type="EMBL" id="CP136522">
    <property type="protein sequence ID" value="WOT03836.1"/>
    <property type="molecule type" value="Genomic_DNA"/>
</dbReference>
<dbReference type="SUPFAM" id="SSF51905">
    <property type="entry name" value="FAD/NAD(P)-binding domain"/>
    <property type="match status" value="1"/>
</dbReference>
<evidence type="ECO:0000313" key="2">
    <source>
        <dbReference type="EMBL" id="WOT03836.1"/>
    </source>
</evidence>
<dbReference type="InterPro" id="IPR050703">
    <property type="entry name" value="Flavin_MAO"/>
</dbReference>
<keyword evidence="1" id="KW-0175">Coiled coil</keyword>
<evidence type="ECO:0000256" key="1">
    <source>
        <dbReference type="SAM" id="Coils"/>
    </source>
</evidence>
<dbReference type="PANTHER" id="PTHR43563">
    <property type="entry name" value="AMINE OXIDASE"/>
    <property type="match status" value="1"/>
</dbReference>
<gene>
    <name evidence="2" type="ORF">RGE70_10810</name>
</gene>
<dbReference type="RefSeq" id="WP_310471458.1">
    <property type="nucleotide sequence ID" value="NZ_CP136522.1"/>
</dbReference>
<dbReference type="Pfam" id="PF06314">
    <property type="entry name" value="ADC"/>
    <property type="match status" value="1"/>
</dbReference>
<keyword evidence="3" id="KW-1185">Reference proteome</keyword>
<accession>A0ABZ0JWB8</accession>
<dbReference type="SUPFAM" id="SSF160104">
    <property type="entry name" value="Acetoacetate decarboxylase-like"/>
    <property type="match status" value="1"/>
</dbReference>
<dbReference type="InterPro" id="IPR010451">
    <property type="entry name" value="Acetoacetate_decarboxylase"/>
</dbReference>
<reference evidence="2 3" key="1">
    <citation type="submission" date="2023-10" db="EMBL/GenBank/DDBJ databases">
        <title>Complete genome sequence of Shewanella sp. DAU334.</title>
        <authorList>
            <person name="Lee Y.-S."/>
            <person name="Jeong H.-R."/>
            <person name="Hwang E.-J."/>
            <person name="Choi Y.-L."/>
            <person name="Kim G.-D."/>
        </authorList>
    </citation>
    <scope>NUCLEOTIDE SEQUENCE [LARGE SCALE GENOMIC DNA]</scope>
    <source>
        <strain evidence="2 3">DAU334</strain>
    </source>
</reference>